<protein>
    <submittedName>
        <fullName evidence="2">Uncharacterized protein</fullName>
    </submittedName>
</protein>
<evidence type="ECO:0000313" key="2">
    <source>
        <dbReference type="EMBL" id="MFD0930186.1"/>
    </source>
</evidence>
<gene>
    <name evidence="2" type="ORF">ACFQ1T_10410</name>
</gene>
<reference evidence="3" key="1">
    <citation type="journal article" date="2019" name="Int. J. Syst. Evol. Microbiol.">
        <title>The Global Catalogue of Microorganisms (GCM) 10K type strain sequencing project: providing services to taxonomists for standard genome sequencing and annotation.</title>
        <authorList>
            <consortium name="The Broad Institute Genomics Platform"/>
            <consortium name="The Broad Institute Genome Sequencing Center for Infectious Disease"/>
            <person name="Wu L."/>
            <person name="Ma J."/>
        </authorList>
    </citation>
    <scope>NUCLEOTIDE SEQUENCE [LARGE SCALE GENOMIC DNA]</scope>
    <source>
        <strain evidence="3">CCUG 59685</strain>
    </source>
</reference>
<organism evidence="2 3">
    <name type="scientific">Methylophilus glucosoxydans</name>
    <dbReference type="NCBI Taxonomy" id="752553"/>
    <lineage>
        <taxon>Bacteria</taxon>
        <taxon>Pseudomonadati</taxon>
        <taxon>Pseudomonadota</taxon>
        <taxon>Betaproteobacteria</taxon>
        <taxon>Nitrosomonadales</taxon>
        <taxon>Methylophilaceae</taxon>
        <taxon>Methylophilus</taxon>
    </lineage>
</organism>
<dbReference type="Proteomes" id="UP001597106">
    <property type="component" value="Unassembled WGS sequence"/>
</dbReference>
<feature type="signal peptide" evidence="1">
    <location>
        <begin position="1"/>
        <end position="17"/>
    </location>
</feature>
<feature type="chain" id="PRO_5045615017" evidence="1">
    <location>
        <begin position="18"/>
        <end position="190"/>
    </location>
</feature>
<dbReference type="RefSeq" id="WP_194746689.1">
    <property type="nucleotide sequence ID" value="NZ_JBHTJW010000002.1"/>
</dbReference>
<dbReference type="EMBL" id="JBHTJW010000002">
    <property type="protein sequence ID" value="MFD0930186.1"/>
    <property type="molecule type" value="Genomic_DNA"/>
</dbReference>
<comment type="caution">
    <text evidence="2">The sequence shown here is derived from an EMBL/GenBank/DDBJ whole genome shotgun (WGS) entry which is preliminary data.</text>
</comment>
<keyword evidence="1" id="KW-0732">Signal</keyword>
<proteinExistence type="predicted"/>
<evidence type="ECO:0000256" key="1">
    <source>
        <dbReference type="SAM" id="SignalP"/>
    </source>
</evidence>
<keyword evidence="3" id="KW-1185">Reference proteome</keyword>
<sequence length="190" mass="21829">MKIIILLLLLVSFETSASEDFSIEEHFTKPVKIPAPISTYLNKEMREDIALCEGVKPEDMFEVKTIHLNKSSKTYLVKPASTCLCGVYYCPMWIFQMKHNTAHLIWDVSGTGFLEVLNKKTNGFKQLKELGGAAMHGHMSIWSWDGKKYIEIHRQLYSRNNAKNCFDIETFHLKNGKLIRATNKCLDELP</sequence>
<evidence type="ECO:0000313" key="3">
    <source>
        <dbReference type="Proteomes" id="UP001597106"/>
    </source>
</evidence>
<name>A0ABW3GHT8_9PROT</name>
<accession>A0ABW3GHT8</accession>